<proteinExistence type="predicted"/>
<keyword evidence="2" id="KW-1185">Reference proteome</keyword>
<dbReference type="EMBL" id="CP000885">
    <property type="protein sequence ID" value="ABX42572.1"/>
    <property type="molecule type" value="Genomic_DNA"/>
</dbReference>
<evidence type="ECO:0000313" key="1">
    <source>
        <dbReference type="EMBL" id="ABX42572.1"/>
    </source>
</evidence>
<gene>
    <name evidence="1" type="ordered locus">Cphy_2206</name>
</gene>
<name>A9KK00_LACP7</name>
<protein>
    <recommendedName>
        <fullName evidence="3">DUF3221 domain-containing protein</fullName>
    </recommendedName>
</protein>
<dbReference type="AlphaFoldDB" id="A9KK00"/>
<evidence type="ECO:0000313" key="2">
    <source>
        <dbReference type="Proteomes" id="UP000000370"/>
    </source>
</evidence>
<sequence>MVVIFCAVIIAIVVLNQYTVSGVIESINGREITINVESSDSFIPTNADKIVVLYDKADKFTVGDEVTVLSMMFVEESYPPRIEAIYMKKRH</sequence>
<dbReference type="KEGG" id="cpy:Cphy_2206"/>
<dbReference type="Proteomes" id="UP000000370">
    <property type="component" value="Chromosome"/>
</dbReference>
<evidence type="ECO:0008006" key="3">
    <source>
        <dbReference type="Google" id="ProtNLM"/>
    </source>
</evidence>
<organism evidence="1 2">
    <name type="scientific">Lachnoclostridium phytofermentans (strain ATCC 700394 / DSM 18823 / ISDg)</name>
    <name type="common">Clostridium phytofermentans</name>
    <dbReference type="NCBI Taxonomy" id="357809"/>
    <lineage>
        <taxon>Bacteria</taxon>
        <taxon>Bacillati</taxon>
        <taxon>Bacillota</taxon>
        <taxon>Clostridia</taxon>
        <taxon>Lachnospirales</taxon>
        <taxon>Lachnospiraceae</taxon>
    </lineage>
</organism>
<dbReference type="STRING" id="357809.Cphy_2206"/>
<reference evidence="2" key="1">
    <citation type="submission" date="2007-11" db="EMBL/GenBank/DDBJ databases">
        <title>Complete genome sequence of Clostridium phytofermentans ISDg.</title>
        <authorList>
            <person name="Leschine S.B."/>
            <person name="Warnick T.A."/>
            <person name="Blanchard J.L."/>
            <person name="Schnell D.J."/>
            <person name="Petit E.L."/>
            <person name="LaTouf W.G."/>
            <person name="Copeland A."/>
            <person name="Lucas S."/>
            <person name="Lapidus A."/>
            <person name="Barry K."/>
            <person name="Glavina del Rio T."/>
            <person name="Dalin E."/>
            <person name="Tice H."/>
            <person name="Pitluck S."/>
            <person name="Kiss H."/>
            <person name="Brettin T."/>
            <person name="Bruce D."/>
            <person name="Detter J.C."/>
            <person name="Han C."/>
            <person name="Kuske C."/>
            <person name="Schmutz J."/>
            <person name="Larimer F."/>
            <person name="Land M."/>
            <person name="Hauser L."/>
            <person name="Kyrpides N."/>
            <person name="Kim E.A."/>
            <person name="Richardson P."/>
        </authorList>
    </citation>
    <scope>NUCLEOTIDE SEQUENCE [LARGE SCALE GENOMIC DNA]</scope>
    <source>
        <strain evidence="2">ATCC 700394 / DSM 18823 / ISDg</strain>
    </source>
</reference>
<accession>A9KK00</accession>
<dbReference type="HOGENOM" id="CLU_2421794_0_0_9"/>